<feature type="transmembrane region" description="Helical" evidence="1">
    <location>
        <begin position="203"/>
        <end position="221"/>
    </location>
</feature>
<accession>A0ABV1AIA7</accession>
<evidence type="ECO:0000313" key="3">
    <source>
        <dbReference type="Proteomes" id="UP001446032"/>
    </source>
</evidence>
<evidence type="ECO:0008006" key="4">
    <source>
        <dbReference type="Google" id="ProtNLM"/>
    </source>
</evidence>
<feature type="transmembrane region" description="Helical" evidence="1">
    <location>
        <begin position="12"/>
        <end position="32"/>
    </location>
</feature>
<gene>
    <name evidence="2" type="ORF">WMO75_06045</name>
</gene>
<keyword evidence="1" id="KW-0812">Transmembrane</keyword>
<organism evidence="2 3">
    <name type="scientific">Blautia intestinihominis</name>
    <dbReference type="NCBI Taxonomy" id="3133152"/>
    <lineage>
        <taxon>Bacteria</taxon>
        <taxon>Bacillati</taxon>
        <taxon>Bacillota</taxon>
        <taxon>Clostridia</taxon>
        <taxon>Lachnospirales</taxon>
        <taxon>Lachnospiraceae</taxon>
        <taxon>Blautia</taxon>
    </lineage>
</organism>
<evidence type="ECO:0000313" key="2">
    <source>
        <dbReference type="EMBL" id="MEQ2357908.1"/>
    </source>
</evidence>
<feature type="transmembrane region" description="Helical" evidence="1">
    <location>
        <begin position="343"/>
        <end position="364"/>
    </location>
</feature>
<feature type="transmembrane region" description="Helical" evidence="1">
    <location>
        <begin position="402"/>
        <end position="419"/>
    </location>
</feature>
<dbReference type="RefSeq" id="WP_303218794.1">
    <property type="nucleotide sequence ID" value="NZ_JBBMEI010000013.1"/>
</dbReference>
<evidence type="ECO:0000256" key="1">
    <source>
        <dbReference type="SAM" id="Phobius"/>
    </source>
</evidence>
<feature type="transmembrane region" description="Helical" evidence="1">
    <location>
        <begin position="175"/>
        <end position="191"/>
    </location>
</feature>
<proteinExistence type="predicted"/>
<sequence length="554" mass="64046">MNLKQKCKEISMALAANLLVLFAMVLVMRPSFETNDDIVFAELGSGLRGVKDAHLVFQNYGLGVIYRFLYAVTGRLPWYTIFQYVILLVAFTAVTYVLINRLEGISGLCLSLILVCGFGYEGYIHLQFTKTAGIAAAASVFLLLYVLEKERWSWAEAVFGICLGIMAYMYREDQFWASCGLMAGAGLLFLFDLRKYKGRKLRRLGLCVLTFGVLLACVFGVDRWDASNYQSAEWKEYQEFNQFRSRLLDYGFPDYDSNQEIYEELGISRDAYELYRSWNFNDTEKFNTDVMKKLVDLKQKRPLTGKTVTAFLKRYPSDLLKMPMFYVFAVFVLVWLIWGRKDIFSVLSVLAEWMMLMAVYFYLYYQGRYMVNRVDVGLWFSACLVMLWIISAGKLRHMDAKISVVLCIVCVAAGQFLMYRDWRIMTSTIPEARVSQRAVLETLGTDKEHTYLAKSGMLSEIVCYGPFDRMPENLMDNVYWFGGWECRTPGYTQKMEAHGITNPYRDVINNDSIYLVDDNIDLTLKYIRQYYDSSAQAVFIKTIGNVDVYQIRSK</sequence>
<feature type="transmembrane region" description="Helical" evidence="1">
    <location>
        <begin position="105"/>
        <end position="124"/>
    </location>
</feature>
<keyword evidence="1" id="KW-1133">Transmembrane helix</keyword>
<keyword evidence="1" id="KW-0472">Membrane</keyword>
<feature type="transmembrane region" description="Helical" evidence="1">
    <location>
        <begin position="376"/>
        <end position="395"/>
    </location>
</feature>
<dbReference type="Proteomes" id="UP001446032">
    <property type="component" value="Unassembled WGS sequence"/>
</dbReference>
<keyword evidence="3" id="KW-1185">Reference proteome</keyword>
<feature type="transmembrane region" description="Helical" evidence="1">
    <location>
        <begin position="152"/>
        <end position="169"/>
    </location>
</feature>
<reference evidence="2 3" key="1">
    <citation type="submission" date="2024-03" db="EMBL/GenBank/DDBJ databases">
        <title>Human intestinal bacterial collection.</title>
        <authorList>
            <person name="Pauvert C."/>
            <person name="Hitch T.C.A."/>
            <person name="Clavel T."/>
        </authorList>
    </citation>
    <scope>NUCLEOTIDE SEQUENCE [LARGE SCALE GENOMIC DNA]</scope>
    <source>
        <strain evidence="2 3">CLA-AA-H95</strain>
    </source>
</reference>
<name>A0ABV1AIA7_9FIRM</name>
<dbReference type="EMBL" id="JBBMEI010000013">
    <property type="protein sequence ID" value="MEQ2357908.1"/>
    <property type="molecule type" value="Genomic_DNA"/>
</dbReference>
<comment type="caution">
    <text evidence="2">The sequence shown here is derived from an EMBL/GenBank/DDBJ whole genome shotgun (WGS) entry which is preliminary data.</text>
</comment>
<feature type="transmembrane region" description="Helical" evidence="1">
    <location>
        <begin position="130"/>
        <end position="147"/>
    </location>
</feature>
<protein>
    <recommendedName>
        <fullName evidence="4">Glycosyltransferase RgtA/B/C/D-like domain-containing protein</fullName>
    </recommendedName>
</protein>
<feature type="transmembrane region" description="Helical" evidence="1">
    <location>
        <begin position="319"/>
        <end position="338"/>
    </location>
</feature>
<feature type="transmembrane region" description="Helical" evidence="1">
    <location>
        <begin position="76"/>
        <end position="98"/>
    </location>
</feature>